<proteinExistence type="predicted"/>
<feature type="transmembrane region" description="Helical" evidence="1">
    <location>
        <begin position="6"/>
        <end position="27"/>
    </location>
</feature>
<evidence type="ECO:0000313" key="3">
    <source>
        <dbReference type="Proteomes" id="UP000029889"/>
    </source>
</evidence>
<keyword evidence="1" id="KW-0812">Transmembrane</keyword>
<dbReference type="EMBL" id="KM507819">
    <property type="protein sequence ID" value="AIT13966.1"/>
    <property type="molecule type" value="Genomic_DNA"/>
</dbReference>
<dbReference type="OrthoDB" id="15322at10239"/>
<keyword evidence="1" id="KW-0472">Membrane</keyword>
<dbReference type="GeneID" id="22111109"/>
<dbReference type="RefSeq" id="YP_009101663.1">
    <property type="nucleotide sequence ID" value="NC_025447.1"/>
</dbReference>
<dbReference type="Proteomes" id="UP000029889">
    <property type="component" value="Segment"/>
</dbReference>
<keyword evidence="3" id="KW-1185">Reference proteome</keyword>
<protein>
    <submittedName>
        <fullName evidence="2">LEMA protein</fullName>
    </submittedName>
</protein>
<sequence length="184" mass="21039">MNGKLLALIGILVVIVLMVFGSISMYVGTHDRAVEFEGNIKKYYDASESQLSNYNLTIQDKVQVADKYKDALKETIESYFKGREGVDQKFVMSQIQQQVPNLDPKIYQELMVTIEAGRTKFNNLQKMKIDQCTDYAKFRKGFWNSKILDSNTFPSENIEHLCTVVSDTRTKKAMDTGIQESIKL</sequence>
<keyword evidence="1" id="KW-1133">Transmembrane helix</keyword>
<dbReference type="KEGG" id="vg:22111109"/>
<name>A0A097EX29_9CAUD</name>
<organism evidence="2 3">
    <name type="scientific">Escherichia phage 121Q</name>
    <dbReference type="NCBI Taxonomy" id="1555202"/>
    <lineage>
        <taxon>Viruses</taxon>
        <taxon>Duplodnaviria</taxon>
        <taxon>Heunggongvirae</taxon>
        <taxon>Uroviricota</taxon>
        <taxon>Caudoviricetes</taxon>
        <taxon>Asteriusvirus</taxon>
        <taxon>Asteriusvirus av121Q</taxon>
    </lineage>
</organism>
<gene>
    <name evidence="2" type="primary">69</name>
    <name evidence="2" type="ORF">PBI_121Q_69</name>
</gene>
<evidence type="ECO:0000313" key="2">
    <source>
        <dbReference type="EMBL" id="AIT13966.1"/>
    </source>
</evidence>
<evidence type="ECO:0000256" key="1">
    <source>
        <dbReference type="SAM" id="Phobius"/>
    </source>
</evidence>
<reference evidence="2 3" key="1">
    <citation type="submission" date="2014-09" db="EMBL/GenBank/DDBJ databases">
        <authorList>
            <person name="Lapin J.S."/>
            <person name="Pope W.H."/>
            <person name="Hua J."/>
            <person name="Ford M.E."/>
            <person name="Conway J.F."/>
            <person name="Hatfull G.F."/>
            <person name="Hendrix R.W."/>
        </authorList>
    </citation>
    <scope>NUCLEOTIDE SEQUENCE [LARGE SCALE GENOMIC DNA]</scope>
</reference>
<accession>A0A097EX29</accession>